<reference evidence="1 2" key="1">
    <citation type="submission" date="2014-04" db="EMBL/GenBank/DDBJ databases">
        <authorList>
            <consortium name="DOE Joint Genome Institute"/>
            <person name="Kuo A."/>
            <person name="Gay G."/>
            <person name="Dore J."/>
            <person name="Kohler A."/>
            <person name="Nagy L.G."/>
            <person name="Floudas D."/>
            <person name="Copeland A."/>
            <person name="Barry K.W."/>
            <person name="Cichocki N."/>
            <person name="Veneault-Fourrey C."/>
            <person name="LaButti K."/>
            <person name="Lindquist E.A."/>
            <person name="Lipzen A."/>
            <person name="Lundell T."/>
            <person name="Morin E."/>
            <person name="Murat C."/>
            <person name="Sun H."/>
            <person name="Tunlid A."/>
            <person name="Henrissat B."/>
            <person name="Grigoriev I.V."/>
            <person name="Hibbett D.S."/>
            <person name="Martin F."/>
            <person name="Nordberg H.P."/>
            <person name="Cantor M.N."/>
            <person name="Hua S.X."/>
        </authorList>
    </citation>
    <scope>NUCLEOTIDE SEQUENCE [LARGE SCALE GENOMIC DNA]</scope>
    <source>
        <strain evidence="2">h7</strain>
    </source>
</reference>
<reference evidence="2" key="2">
    <citation type="submission" date="2015-01" db="EMBL/GenBank/DDBJ databases">
        <title>Evolutionary Origins and Diversification of the Mycorrhizal Mutualists.</title>
        <authorList>
            <consortium name="DOE Joint Genome Institute"/>
            <consortium name="Mycorrhizal Genomics Consortium"/>
            <person name="Kohler A."/>
            <person name="Kuo A."/>
            <person name="Nagy L.G."/>
            <person name="Floudas D."/>
            <person name="Copeland A."/>
            <person name="Barry K.W."/>
            <person name="Cichocki N."/>
            <person name="Veneault-Fourrey C."/>
            <person name="LaButti K."/>
            <person name="Lindquist E.A."/>
            <person name="Lipzen A."/>
            <person name="Lundell T."/>
            <person name="Morin E."/>
            <person name="Murat C."/>
            <person name="Riley R."/>
            <person name="Ohm R."/>
            <person name="Sun H."/>
            <person name="Tunlid A."/>
            <person name="Henrissat B."/>
            <person name="Grigoriev I.V."/>
            <person name="Hibbett D.S."/>
            <person name="Martin F."/>
        </authorList>
    </citation>
    <scope>NUCLEOTIDE SEQUENCE [LARGE SCALE GENOMIC DNA]</scope>
    <source>
        <strain evidence="2">h7</strain>
    </source>
</reference>
<dbReference type="Proteomes" id="UP000053424">
    <property type="component" value="Unassembled WGS sequence"/>
</dbReference>
<evidence type="ECO:0000313" key="1">
    <source>
        <dbReference type="EMBL" id="KIM40395.1"/>
    </source>
</evidence>
<sequence length="86" mass="9464">MLSPGVPAAALHALDVPFLQASAAAGNTPYLPRQHIFQWFLLSSACGVGSPLQGRPRILNRLHRRRRRLSSTTILPVFAVSWCECL</sequence>
<dbReference type="HOGENOM" id="CLU_2498109_0_0_1"/>
<protein>
    <submittedName>
        <fullName evidence="1">Uncharacterized protein</fullName>
    </submittedName>
</protein>
<keyword evidence="2" id="KW-1185">Reference proteome</keyword>
<dbReference type="EMBL" id="KN831783">
    <property type="protein sequence ID" value="KIM40395.1"/>
    <property type="molecule type" value="Genomic_DNA"/>
</dbReference>
<gene>
    <name evidence="1" type="ORF">M413DRAFT_178635</name>
</gene>
<dbReference type="AlphaFoldDB" id="A0A0C3BUP7"/>
<name>A0A0C3BUP7_HEBCY</name>
<proteinExistence type="predicted"/>
<organism evidence="1 2">
    <name type="scientific">Hebeloma cylindrosporum</name>
    <dbReference type="NCBI Taxonomy" id="76867"/>
    <lineage>
        <taxon>Eukaryota</taxon>
        <taxon>Fungi</taxon>
        <taxon>Dikarya</taxon>
        <taxon>Basidiomycota</taxon>
        <taxon>Agaricomycotina</taxon>
        <taxon>Agaricomycetes</taxon>
        <taxon>Agaricomycetidae</taxon>
        <taxon>Agaricales</taxon>
        <taxon>Agaricineae</taxon>
        <taxon>Hymenogastraceae</taxon>
        <taxon>Hebeloma</taxon>
    </lineage>
</organism>
<evidence type="ECO:0000313" key="2">
    <source>
        <dbReference type="Proteomes" id="UP000053424"/>
    </source>
</evidence>
<accession>A0A0C3BUP7</accession>